<keyword evidence="3" id="KW-1185">Reference proteome</keyword>
<name>A0A8K0G0K2_IGNLU</name>
<dbReference type="AlphaFoldDB" id="A0A8K0G0K2"/>
<evidence type="ECO:0000313" key="3">
    <source>
        <dbReference type="Proteomes" id="UP000801492"/>
    </source>
</evidence>
<sequence length="113" mass="13003">METELQLCLPAAAEAIPVINNNYLCAQITEKSKELIYTCNLCKISATSSKVLQRHYEGRKHKMRVERDGKTFNCELCQITANSQKQLDNHLKSKMLISFMKNKIKNLICRFPP</sequence>
<feature type="domain" description="C2H2-type" evidence="1">
    <location>
        <begin position="72"/>
        <end position="92"/>
    </location>
</feature>
<organism evidence="2 3">
    <name type="scientific">Ignelater luminosus</name>
    <name type="common">Cucubano</name>
    <name type="synonym">Pyrophorus luminosus</name>
    <dbReference type="NCBI Taxonomy" id="2038154"/>
    <lineage>
        <taxon>Eukaryota</taxon>
        <taxon>Metazoa</taxon>
        <taxon>Ecdysozoa</taxon>
        <taxon>Arthropoda</taxon>
        <taxon>Hexapoda</taxon>
        <taxon>Insecta</taxon>
        <taxon>Pterygota</taxon>
        <taxon>Neoptera</taxon>
        <taxon>Endopterygota</taxon>
        <taxon>Coleoptera</taxon>
        <taxon>Polyphaga</taxon>
        <taxon>Elateriformia</taxon>
        <taxon>Elateroidea</taxon>
        <taxon>Elateridae</taxon>
        <taxon>Agrypninae</taxon>
        <taxon>Pyrophorini</taxon>
        <taxon>Ignelater</taxon>
    </lineage>
</organism>
<dbReference type="InterPro" id="IPR036236">
    <property type="entry name" value="Znf_C2H2_sf"/>
</dbReference>
<dbReference type="InterPro" id="IPR013087">
    <property type="entry name" value="Znf_C2H2_type"/>
</dbReference>
<evidence type="ECO:0000313" key="2">
    <source>
        <dbReference type="EMBL" id="KAF2881656.1"/>
    </source>
</evidence>
<dbReference type="OrthoDB" id="434647at2759"/>
<feature type="domain" description="C2H2-type" evidence="1">
    <location>
        <begin position="37"/>
        <end position="61"/>
    </location>
</feature>
<dbReference type="Proteomes" id="UP000801492">
    <property type="component" value="Unassembled WGS sequence"/>
</dbReference>
<comment type="caution">
    <text evidence="2">The sequence shown here is derived from an EMBL/GenBank/DDBJ whole genome shotgun (WGS) entry which is preliminary data.</text>
</comment>
<dbReference type="Pfam" id="PF12874">
    <property type="entry name" value="zf-met"/>
    <property type="match status" value="2"/>
</dbReference>
<dbReference type="EMBL" id="VTPC01090711">
    <property type="protein sequence ID" value="KAF2881656.1"/>
    <property type="molecule type" value="Genomic_DNA"/>
</dbReference>
<accession>A0A8K0G0K2</accession>
<evidence type="ECO:0000259" key="1">
    <source>
        <dbReference type="SMART" id="SM00355"/>
    </source>
</evidence>
<dbReference type="Gene3D" id="3.30.160.60">
    <property type="entry name" value="Classic Zinc Finger"/>
    <property type="match status" value="2"/>
</dbReference>
<dbReference type="SUPFAM" id="SSF57667">
    <property type="entry name" value="beta-beta-alpha zinc fingers"/>
    <property type="match status" value="2"/>
</dbReference>
<dbReference type="SMART" id="SM00355">
    <property type="entry name" value="ZnF_C2H2"/>
    <property type="match status" value="2"/>
</dbReference>
<dbReference type="PANTHER" id="PTHR47487">
    <property type="entry name" value="OS06G0651300 PROTEIN-RELATED"/>
    <property type="match status" value="1"/>
</dbReference>
<reference evidence="2" key="1">
    <citation type="submission" date="2019-08" db="EMBL/GenBank/DDBJ databases">
        <title>The genome of the North American firefly Photinus pyralis.</title>
        <authorList>
            <consortium name="Photinus pyralis genome working group"/>
            <person name="Fallon T.R."/>
            <person name="Sander Lower S.E."/>
            <person name="Weng J.-K."/>
        </authorList>
    </citation>
    <scope>NUCLEOTIDE SEQUENCE</scope>
    <source>
        <strain evidence="2">TRF0915ILg1</strain>
        <tissue evidence="2">Whole body</tissue>
    </source>
</reference>
<dbReference type="PANTHER" id="PTHR47487:SF8">
    <property type="entry name" value="OS08G0270900 PROTEIN"/>
    <property type="match status" value="1"/>
</dbReference>
<protein>
    <recommendedName>
        <fullName evidence="1">C2H2-type domain-containing protein</fullName>
    </recommendedName>
</protein>
<gene>
    <name evidence="2" type="ORF">ILUMI_24513</name>
</gene>
<proteinExistence type="predicted"/>